<dbReference type="Gene3D" id="3.40.50.1580">
    <property type="entry name" value="Nucleoside phosphorylase domain"/>
    <property type="match status" value="1"/>
</dbReference>
<dbReference type="PANTHER" id="PTHR43691:SF6">
    <property type="entry name" value="AMP NUCLEOSIDASE"/>
    <property type="match status" value="1"/>
</dbReference>
<dbReference type="InterPro" id="IPR047039">
    <property type="entry name" value="AMN_phosphorylase"/>
</dbReference>
<dbReference type="GO" id="GO:0008714">
    <property type="term" value="F:AMP nucleosidase activity"/>
    <property type="evidence" value="ECO:0007669"/>
    <property type="project" value="InterPro"/>
</dbReference>
<dbReference type="EMBL" id="FXSZ01000003">
    <property type="protein sequence ID" value="SMO51957.1"/>
    <property type="molecule type" value="Genomic_DNA"/>
</dbReference>
<dbReference type="InterPro" id="IPR010944">
    <property type="entry name" value="AMN-like"/>
</dbReference>
<reference evidence="2 3" key="1">
    <citation type="submission" date="2017-05" db="EMBL/GenBank/DDBJ databases">
        <authorList>
            <person name="Varghese N."/>
            <person name="Submissions S."/>
        </authorList>
    </citation>
    <scope>NUCLEOTIDE SEQUENCE [LARGE SCALE GENOMIC DNA]</scope>
    <source>
        <strain evidence="2 3">DSM 21342</strain>
    </source>
</reference>
<gene>
    <name evidence="2" type="ORF">SAMN06265350_10315</name>
</gene>
<dbReference type="SUPFAM" id="SSF53167">
    <property type="entry name" value="Purine and uridine phosphorylases"/>
    <property type="match status" value="1"/>
</dbReference>
<evidence type="ECO:0000313" key="2">
    <source>
        <dbReference type="EMBL" id="SMO51957.1"/>
    </source>
</evidence>
<feature type="domain" description="Nucleoside phosphorylase" evidence="1">
    <location>
        <begin position="58"/>
        <end position="234"/>
    </location>
</feature>
<dbReference type="GO" id="GO:0009116">
    <property type="term" value="P:nucleoside metabolic process"/>
    <property type="evidence" value="ECO:0007669"/>
    <property type="project" value="InterPro"/>
</dbReference>
<dbReference type="RefSeq" id="WP_142602231.1">
    <property type="nucleotide sequence ID" value="NZ_FXSZ01000003.1"/>
</dbReference>
<dbReference type="NCBIfam" id="NF005500">
    <property type="entry name" value="PRK07115.1"/>
    <property type="match status" value="1"/>
</dbReference>
<dbReference type="InterPro" id="IPR035994">
    <property type="entry name" value="Nucleoside_phosphorylase_sf"/>
</dbReference>
<dbReference type="OrthoDB" id="7945729at2"/>
<organism evidence="2 3">
    <name type="scientific">Solitalea koreensis</name>
    <dbReference type="NCBI Taxonomy" id="543615"/>
    <lineage>
        <taxon>Bacteria</taxon>
        <taxon>Pseudomonadati</taxon>
        <taxon>Bacteroidota</taxon>
        <taxon>Sphingobacteriia</taxon>
        <taxon>Sphingobacteriales</taxon>
        <taxon>Sphingobacteriaceae</taxon>
        <taxon>Solitalea</taxon>
    </lineage>
</organism>
<dbReference type="CDD" id="cd17762">
    <property type="entry name" value="AMN"/>
    <property type="match status" value="1"/>
</dbReference>
<dbReference type="GO" id="GO:0005829">
    <property type="term" value="C:cytosol"/>
    <property type="evidence" value="ECO:0007669"/>
    <property type="project" value="TreeGrafter"/>
</dbReference>
<dbReference type="InterPro" id="IPR000845">
    <property type="entry name" value="Nucleoside_phosphorylase_d"/>
</dbReference>
<dbReference type="Pfam" id="PF01048">
    <property type="entry name" value="PNP_UDP_1"/>
    <property type="match status" value="1"/>
</dbReference>
<evidence type="ECO:0000313" key="3">
    <source>
        <dbReference type="Proteomes" id="UP000315971"/>
    </source>
</evidence>
<name>A0A521BXP8_9SPHI</name>
<dbReference type="NCBIfam" id="TIGR01721">
    <property type="entry name" value="AMN-like"/>
    <property type="match status" value="1"/>
</dbReference>
<dbReference type="PANTHER" id="PTHR43691">
    <property type="entry name" value="URIDINE PHOSPHORYLASE"/>
    <property type="match status" value="1"/>
</dbReference>
<sequence length="258" mass="29064">MKSREEIVTNWLPRYTGVPLEEFGSHILLTNFNNYVKLFAEWMGVEMRGTDKPMMNATSGDVTIINFGMGSPNAAIIMDLLSAIQPKAVLFLGKCGGLKKKNELGDLILPIAAIRGEGTSNDYFPAEVPALPAFNLQKAVSTTIRDHQRDYWTGTVYTTNRRVWEHDEEFKEYLRLIRCMAIDMETATIFSTGFYNKIPVGALLLVSDQPMIAAGVKTVESDKKVTEKFVEQHLHIGIDSLYQLINKGNTIKHLRFED</sequence>
<accession>A0A521BXP8</accession>
<keyword evidence="3" id="KW-1185">Reference proteome</keyword>
<evidence type="ECO:0000259" key="1">
    <source>
        <dbReference type="Pfam" id="PF01048"/>
    </source>
</evidence>
<proteinExistence type="predicted"/>
<dbReference type="AlphaFoldDB" id="A0A521BXP8"/>
<protein>
    <submittedName>
        <fullName evidence="2">AMP nucleosidase</fullName>
    </submittedName>
</protein>
<dbReference type="Proteomes" id="UP000315971">
    <property type="component" value="Unassembled WGS sequence"/>
</dbReference>